<evidence type="ECO:0000313" key="2">
    <source>
        <dbReference type="Proteomes" id="UP000177579"/>
    </source>
</evidence>
<organism evidence="1 2">
    <name type="scientific">Candidatus Falkowbacteria bacterium RIFOXYD2_FULL_34_120</name>
    <dbReference type="NCBI Taxonomy" id="1798007"/>
    <lineage>
        <taxon>Bacteria</taxon>
        <taxon>Candidatus Falkowiibacteriota</taxon>
    </lineage>
</organism>
<reference evidence="1 2" key="1">
    <citation type="journal article" date="2016" name="Nat. Commun.">
        <title>Thousands of microbial genomes shed light on interconnected biogeochemical processes in an aquifer system.</title>
        <authorList>
            <person name="Anantharaman K."/>
            <person name="Brown C.T."/>
            <person name="Hug L.A."/>
            <person name="Sharon I."/>
            <person name="Castelle C.J."/>
            <person name="Probst A.J."/>
            <person name="Thomas B.C."/>
            <person name="Singh A."/>
            <person name="Wilkins M.J."/>
            <person name="Karaoz U."/>
            <person name="Brodie E.L."/>
            <person name="Williams K.H."/>
            <person name="Hubbard S.S."/>
            <person name="Banfield J.F."/>
        </authorList>
    </citation>
    <scope>NUCLEOTIDE SEQUENCE [LARGE SCALE GENOMIC DNA]</scope>
</reference>
<accession>A0A1F5TQE6</accession>
<comment type="caution">
    <text evidence="1">The sequence shown here is derived from an EMBL/GenBank/DDBJ whole genome shotgun (WGS) entry which is preliminary data.</text>
</comment>
<evidence type="ECO:0000313" key="1">
    <source>
        <dbReference type="EMBL" id="OGF41163.1"/>
    </source>
</evidence>
<dbReference type="Proteomes" id="UP000177579">
    <property type="component" value="Unassembled WGS sequence"/>
</dbReference>
<name>A0A1F5TQE6_9BACT</name>
<gene>
    <name evidence="1" type="ORF">A2531_01440</name>
</gene>
<dbReference type="EMBL" id="MFGO01000013">
    <property type="protein sequence ID" value="OGF41163.1"/>
    <property type="molecule type" value="Genomic_DNA"/>
</dbReference>
<protein>
    <submittedName>
        <fullName evidence="1">Uncharacterized protein</fullName>
    </submittedName>
</protein>
<sequence>MKKKKNKNETWKKFYFNGKLAWGKINSKNDWIKIVKTYNGNINLLRNTRLQASASRNCPFFNYYKNSGSITLGEWADKNGINLTI</sequence>
<dbReference type="AlphaFoldDB" id="A0A1F5TQE6"/>
<proteinExistence type="predicted"/>